<dbReference type="Pfam" id="PF02602">
    <property type="entry name" value="HEM4"/>
    <property type="match status" value="1"/>
</dbReference>
<dbReference type="Gene3D" id="3.40.50.10090">
    <property type="match status" value="2"/>
</dbReference>
<proteinExistence type="predicted"/>
<name>A0A4P1KJR6_9CAUL</name>
<organism evidence="2 3">
    <name type="scientific">Brevundimonas vancanneytii</name>
    <dbReference type="NCBI Taxonomy" id="1325724"/>
    <lineage>
        <taxon>Bacteria</taxon>
        <taxon>Pseudomonadati</taxon>
        <taxon>Pseudomonadota</taxon>
        <taxon>Alphaproteobacteria</taxon>
        <taxon>Caulobacterales</taxon>
        <taxon>Caulobacteraceae</taxon>
        <taxon>Brevundimonas</taxon>
    </lineage>
</organism>
<dbReference type="SUPFAM" id="SSF69618">
    <property type="entry name" value="HemD-like"/>
    <property type="match status" value="1"/>
</dbReference>
<sequence length="232" mass="23631">MTPPIRRVWVTRAEPGAARTADRLTALGFTPLVAPLLTLAPLPGALDAAPAPAAVAALALTSPNGVEAFAPLIPRFRDHPVFAVGDATAEAARAAGFADVRSAAGDIHALARLITAAAPPGPLLAPGAREPAGDLPALLPDRPVHRLPVYAAFETQAPAPELFDAVMLHSPRAARALAADLPRAASSGRVAICISEAAAIPLRPFDFAQIRIAAAPDEPAMLSALGKPSAPV</sequence>
<accession>A0A4P1KJR6</accession>
<evidence type="ECO:0000313" key="3">
    <source>
        <dbReference type="Proteomes" id="UP000309952"/>
    </source>
</evidence>
<dbReference type="InterPro" id="IPR036108">
    <property type="entry name" value="4pyrrol_syn_uPrphyn_synt_sf"/>
</dbReference>
<dbReference type="EMBL" id="LR588407">
    <property type="protein sequence ID" value="VTO19709.1"/>
    <property type="molecule type" value="Genomic_DNA"/>
</dbReference>
<feature type="domain" description="Tetrapyrrole biosynthesis uroporphyrinogen III synthase" evidence="1">
    <location>
        <begin position="19"/>
        <end position="222"/>
    </location>
</feature>
<dbReference type="GO" id="GO:0004852">
    <property type="term" value="F:uroporphyrinogen-III synthase activity"/>
    <property type="evidence" value="ECO:0007669"/>
    <property type="project" value="InterPro"/>
</dbReference>
<protein>
    <submittedName>
        <fullName evidence="2">Uroporphyrinogen-III synthase</fullName>
    </submittedName>
</protein>
<dbReference type="InterPro" id="IPR003754">
    <property type="entry name" value="4pyrrol_synth_uPrphyn_synth"/>
</dbReference>
<gene>
    <name evidence="2" type="ORF">NCTC9239_03209</name>
</gene>
<evidence type="ECO:0000259" key="1">
    <source>
        <dbReference type="Pfam" id="PF02602"/>
    </source>
</evidence>
<dbReference type="GO" id="GO:0033014">
    <property type="term" value="P:tetrapyrrole biosynthetic process"/>
    <property type="evidence" value="ECO:0007669"/>
    <property type="project" value="InterPro"/>
</dbReference>
<evidence type="ECO:0000313" key="2">
    <source>
        <dbReference type="EMBL" id="VTO19709.1"/>
    </source>
</evidence>
<dbReference type="RefSeq" id="WP_138142187.1">
    <property type="nucleotide sequence ID" value="NZ_LR588407.1"/>
</dbReference>
<dbReference type="Proteomes" id="UP000309952">
    <property type="component" value="Chromosome"/>
</dbReference>
<dbReference type="KEGG" id="bvy:NCTC9239_03209"/>
<dbReference type="AlphaFoldDB" id="A0A4P1KJR6"/>
<keyword evidence="3" id="KW-1185">Reference proteome</keyword>
<reference evidence="2 3" key="1">
    <citation type="submission" date="2019-04" db="EMBL/GenBank/DDBJ databases">
        <authorList>
            <consortium name="Pathogen Informatics"/>
        </authorList>
    </citation>
    <scope>NUCLEOTIDE SEQUENCE [LARGE SCALE GENOMIC DNA]</scope>
    <source>
        <strain evidence="2 3">NCTC9239</strain>
    </source>
</reference>